<keyword evidence="2" id="KW-1185">Reference proteome</keyword>
<reference evidence="1 2" key="1">
    <citation type="journal article" date="2018" name="Science">
        <title>The opium poppy genome and morphinan production.</title>
        <authorList>
            <person name="Guo L."/>
            <person name="Winzer T."/>
            <person name="Yang X."/>
            <person name="Li Y."/>
            <person name="Ning Z."/>
            <person name="He Z."/>
            <person name="Teodor R."/>
            <person name="Lu Y."/>
            <person name="Bowser T.A."/>
            <person name="Graham I.A."/>
            <person name="Ye K."/>
        </authorList>
    </citation>
    <scope>NUCLEOTIDE SEQUENCE [LARGE SCALE GENOMIC DNA]</scope>
    <source>
        <strain evidence="2">cv. HN1</strain>
        <tissue evidence="1">Leaves</tissue>
    </source>
</reference>
<evidence type="ECO:0000313" key="1">
    <source>
        <dbReference type="EMBL" id="RZC67151.1"/>
    </source>
</evidence>
<proteinExistence type="predicted"/>
<evidence type="ECO:0000313" key="2">
    <source>
        <dbReference type="Proteomes" id="UP000316621"/>
    </source>
</evidence>
<dbReference type="EMBL" id="CM010720">
    <property type="protein sequence ID" value="RZC67151.1"/>
    <property type="molecule type" value="Genomic_DNA"/>
</dbReference>
<protein>
    <submittedName>
        <fullName evidence="1">Uncharacterized protein</fullName>
    </submittedName>
</protein>
<dbReference type="AlphaFoldDB" id="A0A4Y7K4L3"/>
<dbReference type="Gramene" id="RZC67151">
    <property type="protein sequence ID" value="RZC67151"/>
    <property type="gene ID" value="C5167_010826"/>
</dbReference>
<accession>A0A4Y7K4L3</accession>
<sequence length="155" mass="18231">MVVKTVKLIRVMMILVLKKMKFKFKMMVIMKDCQNNYAINVDVTDMMGTLDVIRDLKSYLKSEFEMKNLWKARPNTELSVYYSTSLHMYKVVRKFNKDMHPDSIPMVSRGSNASKRPFRIKEDDEDVLGDEISISKYNSIIMYSIKVCILMELFS</sequence>
<dbReference type="Proteomes" id="UP000316621">
    <property type="component" value="Chromosome 6"/>
</dbReference>
<gene>
    <name evidence="1" type="ORF">C5167_010826</name>
</gene>
<dbReference type="OMA" id="IRVMMIL"/>
<name>A0A4Y7K4L3_PAPSO</name>
<organism evidence="1 2">
    <name type="scientific">Papaver somniferum</name>
    <name type="common">Opium poppy</name>
    <dbReference type="NCBI Taxonomy" id="3469"/>
    <lineage>
        <taxon>Eukaryota</taxon>
        <taxon>Viridiplantae</taxon>
        <taxon>Streptophyta</taxon>
        <taxon>Embryophyta</taxon>
        <taxon>Tracheophyta</taxon>
        <taxon>Spermatophyta</taxon>
        <taxon>Magnoliopsida</taxon>
        <taxon>Ranunculales</taxon>
        <taxon>Papaveraceae</taxon>
        <taxon>Papaveroideae</taxon>
        <taxon>Papaver</taxon>
    </lineage>
</organism>